<comment type="caution">
    <text evidence="18">The sequence shown here is derived from an EMBL/GenBank/DDBJ whole genome shotgun (WGS) entry which is preliminary data.</text>
</comment>
<evidence type="ECO:0000256" key="2">
    <source>
        <dbReference type="ARBA" id="ARBA00022475"/>
    </source>
</evidence>
<dbReference type="HAMAP" id="MF_02080">
    <property type="entry name" value="FtsI_transpept"/>
    <property type="match status" value="1"/>
</dbReference>
<evidence type="ECO:0000256" key="13">
    <source>
        <dbReference type="ARBA" id="ARBA00023306"/>
    </source>
</evidence>
<dbReference type="GO" id="GO:0008658">
    <property type="term" value="F:penicillin binding"/>
    <property type="evidence" value="ECO:0007669"/>
    <property type="project" value="InterPro"/>
</dbReference>
<keyword evidence="2" id="KW-1003">Cell membrane</keyword>
<keyword evidence="18" id="KW-0808">Transferase</keyword>
<feature type="domain" description="Penicillin-binding protein transpeptidase" evidence="16">
    <location>
        <begin position="2"/>
        <end position="276"/>
    </location>
</feature>
<keyword evidence="5" id="KW-0645">Protease</keyword>
<dbReference type="GO" id="GO:0006508">
    <property type="term" value="P:proteolysis"/>
    <property type="evidence" value="ECO:0007669"/>
    <property type="project" value="UniProtKB-KW"/>
</dbReference>
<reference evidence="18 19" key="1">
    <citation type="submission" date="2015-04" db="EMBL/GenBank/DDBJ databases">
        <title>Lasius niger genome sequencing.</title>
        <authorList>
            <person name="Konorov E.A."/>
            <person name="Nikitin M.A."/>
            <person name="Kirill M.V."/>
            <person name="Chang P."/>
        </authorList>
    </citation>
    <scope>NUCLEOTIDE SEQUENCE [LARGE SCALE GENOMIC DNA]</scope>
    <source>
        <tissue evidence="18">Whole</tissue>
    </source>
</reference>
<dbReference type="GO" id="GO:0005886">
    <property type="term" value="C:plasma membrane"/>
    <property type="evidence" value="ECO:0007669"/>
    <property type="project" value="InterPro"/>
</dbReference>
<dbReference type="InterPro" id="IPR037532">
    <property type="entry name" value="FtsI_transpept"/>
</dbReference>
<protein>
    <submittedName>
        <fullName evidence="18">Peptidoglycan glycosyltransferase</fullName>
    </submittedName>
</protein>
<accession>A0A0J7K4G9</accession>
<evidence type="ECO:0000256" key="14">
    <source>
        <dbReference type="ARBA" id="ARBA00023316"/>
    </source>
</evidence>
<dbReference type="InterPro" id="IPR012338">
    <property type="entry name" value="Beta-lactam/transpept-like"/>
</dbReference>
<keyword evidence="14" id="KW-0961">Cell wall biogenesis/degradation</keyword>
<keyword evidence="12" id="KW-0717">Septation</keyword>
<keyword evidence="3" id="KW-0997">Cell inner membrane</keyword>
<keyword evidence="7" id="KW-0378">Hydrolase</keyword>
<dbReference type="GO" id="GO:0008360">
    <property type="term" value="P:regulation of cell shape"/>
    <property type="evidence" value="ECO:0007669"/>
    <property type="project" value="UniProtKB-KW"/>
</dbReference>
<evidence type="ECO:0000256" key="15">
    <source>
        <dbReference type="SAM" id="Phobius"/>
    </source>
</evidence>
<dbReference type="GO" id="GO:0008233">
    <property type="term" value="F:peptidase activity"/>
    <property type="evidence" value="ECO:0007669"/>
    <property type="project" value="UniProtKB-KW"/>
</dbReference>
<dbReference type="PANTHER" id="PTHR30627:SF1">
    <property type="entry name" value="PEPTIDOGLYCAN D,D-TRANSPEPTIDASE FTSI"/>
    <property type="match status" value="1"/>
</dbReference>
<dbReference type="PANTHER" id="PTHR30627">
    <property type="entry name" value="PEPTIDOGLYCAN D,D-TRANSPEPTIDASE"/>
    <property type="match status" value="1"/>
</dbReference>
<dbReference type="GO" id="GO:0051301">
    <property type="term" value="P:cell division"/>
    <property type="evidence" value="ECO:0007669"/>
    <property type="project" value="UniProtKB-KW"/>
</dbReference>
<dbReference type="GO" id="GO:0071555">
    <property type="term" value="P:cell wall organization"/>
    <property type="evidence" value="ECO:0007669"/>
    <property type="project" value="UniProtKB-KW"/>
</dbReference>
<keyword evidence="13" id="KW-0131">Cell cycle</keyword>
<dbReference type="Proteomes" id="UP000036403">
    <property type="component" value="Unassembled WGS sequence"/>
</dbReference>
<dbReference type="Gene3D" id="1.10.150.770">
    <property type="match status" value="1"/>
</dbReference>
<evidence type="ECO:0000313" key="18">
    <source>
        <dbReference type="EMBL" id="KMQ85373.1"/>
    </source>
</evidence>
<feature type="transmembrane region" description="Helical" evidence="15">
    <location>
        <begin position="326"/>
        <end position="346"/>
    </location>
</feature>
<keyword evidence="6 15" id="KW-0812">Transmembrane</keyword>
<evidence type="ECO:0000256" key="11">
    <source>
        <dbReference type="ARBA" id="ARBA00023136"/>
    </source>
</evidence>
<keyword evidence="19" id="KW-1185">Reference proteome</keyword>
<dbReference type="SUPFAM" id="SSF56601">
    <property type="entry name" value="beta-lactamase/transpeptidase-like"/>
    <property type="match status" value="2"/>
</dbReference>
<keyword evidence="4" id="KW-0132">Cell division</keyword>
<evidence type="ECO:0000256" key="6">
    <source>
        <dbReference type="ARBA" id="ARBA00022692"/>
    </source>
</evidence>
<dbReference type="SUPFAM" id="SSF56519">
    <property type="entry name" value="Penicillin binding protein dimerisation domain"/>
    <property type="match status" value="1"/>
</dbReference>
<comment type="subcellular location">
    <subcellularLocation>
        <location evidence="1">Membrane</location>
    </subcellularLocation>
</comment>
<dbReference type="InterPro" id="IPR001460">
    <property type="entry name" value="PCN-bd_Tpept"/>
</dbReference>
<keyword evidence="10 15" id="KW-1133">Transmembrane helix</keyword>
<dbReference type="InterPro" id="IPR005311">
    <property type="entry name" value="PBP_dimer"/>
</dbReference>
<dbReference type="Gene3D" id="3.30.450.330">
    <property type="match status" value="1"/>
</dbReference>
<organism evidence="18 19">
    <name type="scientific">Lasius niger</name>
    <name type="common">Black garden ant</name>
    <dbReference type="NCBI Taxonomy" id="67767"/>
    <lineage>
        <taxon>Eukaryota</taxon>
        <taxon>Metazoa</taxon>
        <taxon>Ecdysozoa</taxon>
        <taxon>Arthropoda</taxon>
        <taxon>Hexapoda</taxon>
        <taxon>Insecta</taxon>
        <taxon>Pterygota</taxon>
        <taxon>Neoptera</taxon>
        <taxon>Endopterygota</taxon>
        <taxon>Hymenoptera</taxon>
        <taxon>Apocrita</taxon>
        <taxon>Aculeata</taxon>
        <taxon>Formicoidea</taxon>
        <taxon>Formicidae</taxon>
        <taxon>Formicinae</taxon>
        <taxon>Lasius</taxon>
        <taxon>Lasius</taxon>
    </lineage>
</organism>
<evidence type="ECO:0000256" key="10">
    <source>
        <dbReference type="ARBA" id="ARBA00022989"/>
    </source>
</evidence>
<dbReference type="GO" id="GO:0008955">
    <property type="term" value="F:peptidoglycan glycosyltransferase activity"/>
    <property type="evidence" value="ECO:0007669"/>
    <property type="project" value="InterPro"/>
</dbReference>
<keyword evidence="8" id="KW-0133">Cell shape</keyword>
<feature type="domain" description="Penicillin-binding protein transpeptidase" evidence="16">
    <location>
        <begin position="562"/>
        <end position="857"/>
    </location>
</feature>
<dbReference type="AlphaFoldDB" id="A0A0J7K4G9"/>
<evidence type="ECO:0000256" key="3">
    <source>
        <dbReference type="ARBA" id="ARBA00022519"/>
    </source>
</evidence>
<sequence length="906" mass="98862">MAVSALFAGVITPTTTFFGAPTWTLPGTERRYRDWLKTGHGMLNVTKAIEESADTFFYQVAYEMGIDRIHHWLSQFGYGQSTGIDLNEEYRGVLPSRDWKLRVHKKVWYQGDTVSVGIGQGYWVATPIQMVKALTTLINNGKVKTPHLLYSLQQGKRVTRYQPPTQALQIGDPRSPYWGIVRNGMYGMANLPNGTGYKLFHTAPYQIAAKSGTSQVFSLKQNQTYNAKMIPVRLRDHIFYTLFAPYKNPRVAMALILENGGGDGVVAGPTARAILDHIFDPANAPQPGDAVQTKPQLNDSADVQRVNTTVAPSTKKSGKTYSTVRFGWICAGMLVCFFLLAFRVGYLQLLEHQQLANQADQRSIRTQVVPTNRAMITDRNNEALAVSVSSKDIVLDPKHILDTQTDTGNERWQSMANVLKIPLADVQHLIQSNAHKRFVYLARKVEDDNAAYISKLHLTGVSTEQDFSRFYPMGQDAAGLIGIVGQDNQGLEGIELGFNPLLQGKNGLRVYQKDGSGAVIGVIKSVDPVPPPNVTLSIDKFIQYVLYAQIRDGVVANQADSGCAVLVKIDTGEILGMASYPSFNPNNYGSTPAKDIRNVCSSDSFEPGSTVKPVVVMVGLEHKLIRPDNVLDTTPYRVNGHLIKDVGHWSKLTITGVLQKSSDIAVSHIALALPATVLPAVYRSFGLGRPTELGIGNESSGYLPQHPERWADIERATFSFGYGLRVTPLQMAREYAAIGSFGIYRPLSITKVTPPVMGQRILPADTVRSVVHMMESDALPGGSGVSAAVPGYRLAIKTGTAEKMGPSGKYDGGYINYTAGVAPASDPQVALVVMVNNPKAGKHFGGSVAGPVFGKIMAQVLEHMNILPDAQPLNVVSSVKGIYYGYALREAYFLTKTIPSFVHALT</sequence>
<dbReference type="Pfam" id="PF00905">
    <property type="entry name" value="Transpeptidase"/>
    <property type="match status" value="2"/>
</dbReference>
<dbReference type="PaxDb" id="67767-A0A0J7K4G9"/>
<dbReference type="OrthoDB" id="10267935at2759"/>
<evidence type="ECO:0000259" key="16">
    <source>
        <dbReference type="Pfam" id="PF00905"/>
    </source>
</evidence>
<evidence type="ECO:0000256" key="12">
    <source>
        <dbReference type="ARBA" id="ARBA00023210"/>
    </source>
</evidence>
<dbReference type="InterPro" id="IPR050515">
    <property type="entry name" value="Beta-lactam/transpept"/>
</dbReference>
<evidence type="ECO:0000256" key="5">
    <source>
        <dbReference type="ARBA" id="ARBA00022670"/>
    </source>
</evidence>
<keyword evidence="9" id="KW-0573">Peptidoglycan synthesis</keyword>
<evidence type="ECO:0000259" key="17">
    <source>
        <dbReference type="Pfam" id="PF03717"/>
    </source>
</evidence>
<dbReference type="Pfam" id="PF03717">
    <property type="entry name" value="PBP_dimer"/>
    <property type="match status" value="1"/>
</dbReference>
<dbReference type="InterPro" id="IPR036138">
    <property type="entry name" value="PBP_dimer_sf"/>
</dbReference>
<feature type="domain" description="Penicillin-binding protein dimerisation" evidence="17">
    <location>
        <begin position="370"/>
        <end position="522"/>
    </location>
</feature>
<evidence type="ECO:0000256" key="8">
    <source>
        <dbReference type="ARBA" id="ARBA00022960"/>
    </source>
</evidence>
<evidence type="ECO:0000313" key="19">
    <source>
        <dbReference type="Proteomes" id="UP000036403"/>
    </source>
</evidence>
<proteinExistence type="inferred from homology"/>
<evidence type="ECO:0000256" key="1">
    <source>
        <dbReference type="ARBA" id="ARBA00004370"/>
    </source>
</evidence>
<dbReference type="STRING" id="67767.A0A0J7K4G9"/>
<dbReference type="Gene3D" id="3.90.1310.10">
    <property type="entry name" value="Penicillin-binding protein 2a (Domain 2)"/>
    <property type="match status" value="1"/>
</dbReference>
<gene>
    <name evidence="18" type="ORF">RF55_16137</name>
</gene>
<evidence type="ECO:0000256" key="7">
    <source>
        <dbReference type="ARBA" id="ARBA00022801"/>
    </source>
</evidence>
<evidence type="ECO:0000256" key="9">
    <source>
        <dbReference type="ARBA" id="ARBA00022984"/>
    </source>
</evidence>
<name>A0A0J7K4G9_LASNI</name>
<dbReference type="EMBL" id="LBMM01014022">
    <property type="protein sequence ID" value="KMQ85373.1"/>
    <property type="molecule type" value="Genomic_DNA"/>
</dbReference>
<dbReference type="Gene3D" id="3.40.710.10">
    <property type="entry name" value="DD-peptidase/beta-lactamase superfamily"/>
    <property type="match status" value="2"/>
</dbReference>
<evidence type="ECO:0000256" key="4">
    <source>
        <dbReference type="ARBA" id="ARBA00022618"/>
    </source>
</evidence>
<keyword evidence="11 15" id="KW-0472">Membrane</keyword>